<protein>
    <submittedName>
        <fullName evidence="1">Uncharacterized protein</fullName>
    </submittedName>
</protein>
<evidence type="ECO:0000313" key="1">
    <source>
        <dbReference type="EMBL" id="ETW78208.1"/>
    </source>
</evidence>
<accession>W4JXD3</accession>
<gene>
    <name evidence="1" type="ORF">HETIRDRAFT_429265</name>
</gene>
<proteinExistence type="predicted"/>
<organism evidence="1 2">
    <name type="scientific">Heterobasidion irregulare (strain TC 32-1)</name>
    <dbReference type="NCBI Taxonomy" id="747525"/>
    <lineage>
        <taxon>Eukaryota</taxon>
        <taxon>Fungi</taxon>
        <taxon>Dikarya</taxon>
        <taxon>Basidiomycota</taxon>
        <taxon>Agaricomycotina</taxon>
        <taxon>Agaricomycetes</taxon>
        <taxon>Russulales</taxon>
        <taxon>Bondarzewiaceae</taxon>
        <taxon>Heterobasidion</taxon>
        <taxon>Heterobasidion annosum species complex</taxon>
    </lineage>
</organism>
<dbReference type="EMBL" id="KI925462">
    <property type="protein sequence ID" value="ETW78208.1"/>
    <property type="molecule type" value="Genomic_DNA"/>
</dbReference>
<reference evidence="1 2" key="1">
    <citation type="journal article" date="2012" name="New Phytol.">
        <title>Insight into trade-off between wood decay and parasitism from the genome of a fungal forest pathogen.</title>
        <authorList>
            <person name="Olson A."/>
            <person name="Aerts A."/>
            <person name="Asiegbu F."/>
            <person name="Belbahri L."/>
            <person name="Bouzid O."/>
            <person name="Broberg A."/>
            <person name="Canback B."/>
            <person name="Coutinho P.M."/>
            <person name="Cullen D."/>
            <person name="Dalman K."/>
            <person name="Deflorio G."/>
            <person name="van Diepen L.T."/>
            <person name="Dunand C."/>
            <person name="Duplessis S."/>
            <person name="Durling M."/>
            <person name="Gonthier P."/>
            <person name="Grimwood J."/>
            <person name="Fossdal C.G."/>
            <person name="Hansson D."/>
            <person name="Henrissat B."/>
            <person name="Hietala A."/>
            <person name="Himmelstrand K."/>
            <person name="Hoffmeister D."/>
            <person name="Hogberg N."/>
            <person name="James T.Y."/>
            <person name="Karlsson M."/>
            <person name="Kohler A."/>
            <person name="Kues U."/>
            <person name="Lee Y.H."/>
            <person name="Lin Y.C."/>
            <person name="Lind M."/>
            <person name="Lindquist E."/>
            <person name="Lombard V."/>
            <person name="Lucas S."/>
            <person name="Lunden K."/>
            <person name="Morin E."/>
            <person name="Murat C."/>
            <person name="Park J."/>
            <person name="Raffaello T."/>
            <person name="Rouze P."/>
            <person name="Salamov A."/>
            <person name="Schmutz J."/>
            <person name="Solheim H."/>
            <person name="Stahlberg J."/>
            <person name="Velez H."/>
            <person name="de Vries R.P."/>
            <person name="Wiebenga A."/>
            <person name="Woodward S."/>
            <person name="Yakovlev I."/>
            <person name="Garbelotto M."/>
            <person name="Martin F."/>
            <person name="Grigoriev I.V."/>
            <person name="Stenlid J."/>
        </authorList>
    </citation>
    <scope>NUCLEOTIDE SEQUENCE [LARGE SCALE GENOMIC DNA]</scope>
    <source>
        <strain evidence="1 2">TC 32-1</strain>
    </source>
</reference>
<dbReference type="AlphaFoldDB" id="W4JXD3"/>
<dbReference type="GeneID" id="20674333"/>
<evidence type="ECO:0000313" key="2">
    <source>
        <dbReference type="Proteomes" id="UP000030671"/>
    </source>
</evidence>
<dbReference type="RefSeq" id="XP_009550200.1">
    <property type="nucleotide sequence ID" value="XM_009551905.1"/>
</dbReference>
<dbReference type="HOGENOM" id="CLU_1428168_0_0_1"/>
<dbReference type="Proteomes" id="UP000030671">
    <property type="component" value="Unassembled WGS sequence"/>
</dbReference>
<dbReference type="KEGG" id="hir:HETIRDRAFT_429265"/>
<name>W4JXD3_HETIT</name>
<dbReference type="InParanoid" id="W4JXD3"/>
<keyword evidence="2" id="KW-1185">Reference proteome</keyword>
<sequence length="190" mass="20507">MGPTVFGKVSVFGTCRALFGISPKLPEYLPLTLARVHAHQRDVLRDMFSNEEESWKELSVDILRELIRVDEESLWSSVIMFVPGGCVRVGLEGEHSDLETGASQSSRLPCQKVSESLEGHGCGHLYYHGDSVALEKRVFLAHNPKGPAAPTFVVTPVGSGTPTGSLSVPASSSEKLLRFGVRTAMVGSGR</sequence>